<organism evidence="1 2">
    <name type="scientific">Bacillus clarus</name>
    <dbReference type="NCBI Taxonomy" id="2338372"/>
    <lineage>
        <taxon>Bacteria</taxon>
        <taxon>Bacillati</taxon>
        <taxon>Bacillota</taxon>
        <taxon>Bacilli</taxon>
        <taxon>Bacillales</taxon>
        <taxon>Bacillaceae</taxon>
        <taxon>Bacillus</taxon>
        <taxon>Bacillus cereus group</taxon>
    </lineage>
</organism>
<accession>A0A090YUI3</accession>
<gene>
    <name evidence="1" type="ORF">DJ93_1510</name>
</gene>
<sequence>MEKVFCESSQLVLKHGKARIYSTNLDFRGE</sequence>
<evidence type="ECO:0000313" key="2">
    <source>
        <dbReference type="Proteomes" id="UP000029389"/>
    </source>
</evidence>
<name>A0A090YUI3_9BACI</name>
<reference evidence="1 2" key="1">
    <citation type="submission" date="2014-04" db="EMBL/GenBank/DDBJ databases">
        <authorList>
            <person name="Bishop-Lilly K.A."/>
            <person name="Broomall S.M."/>
            <person name="Chain P.S."/>
            <person name="Chertkov O."/>
            <person name="Coyne S.R."/>
            <person name="Daligault H.E."/>
            <person name="Davenport K.W."/>
            <person name="Erkkila T."/>
            <person name="Frey K.G."/>
            <person name="Gibbons H.S."/>
            <person name="Gu W."/>
            <person name="Jaissle J."/>
            <person name="Johnson S.L."/>
            <person name="Koroleva G.I."/>
            <person name="Ladner J.T."/>
            <person name="Lo C.-C."/>
            <person name="Minogue T.D."/>
            <person name="Munk C."/>
            <person name="Palacios G.F."/>
            <person name="Redden C.L."/>
            <person name="Rosenzweig C.N."/>
            <person name="Scholz M.B."/>
            <person name="Teshima H."/>
            <person name="Xu Y."/>
        </authorList>
    </citation>
    <scope>NUCLEOTIDE SEQUENCE [LARGE SCALE GENOMIC DNA]</scope>
    <source>
        <strain evidence="1 2">BHP</strain>
    </source>
</reference>
<protein>
    <submittedName>
        <fullName evidence="1">Uncharacterized protein</fullName>
    </submittedName>
</protein>
<dbReference type="AlphaFoldDB" id="A0A090YUI3"/>
<dbReference type="Proteomes" id="UP000029389">
    <property type="component" value="Unassembled WGS sequence"/>
</dbReference>
<proteinExistence type="predicted"/>
<comment type="caution">
    <text evidence="1">The sequence shown here is derived from an EMBL/GenBank/DDBJ whole genome shotgun (WGS) entry which is preliminary data.</text>
</comment>
<dbReference type="EMBL" id="JMQC01000008">
    <property type="protein sequence ID" value="KFN01588.1"/>
    <property type="molecule type" value="Genomic_DNA"/>
</dbReference>
<evidence type="ECO:0000313" key="1">
    <source>
        <dbReference type="EMBL" id="KFN01588.1"/>
    </source>
</evidence>